<proteinExistence type="predicted"/>
<keyword evidence="3" id="KW-1185">Reference proteome</keyword>
<dbReference type="InterPro" id="IPR050275">
    <property type="entry name" value="PGM_Phosphatase"/>
</dbReference>
<dbReference type="Pfam" id="PF00300">
    <property type="entry name" value="His_Phos_1"/>
    <property type="match status" value="1"/>
</dbReference>
<dbReference type="NCBIfam" id="TIGR03848">
    <property type="entry name" value="MSMEG_4193"/>
    <property type="match status" value="1"/>
</dbReference>
<dbReference type="EMBL" id="BJFL01000001">
    <property type="protein sequence ID" value="GDY28481.1"/>
    <property type="molecule type" value="Genomic_DNA"/>
</dbReference>
<accession>A0A4D4IWB8</accession>
<reference evidence="3" key="1">
    <citation type="submission" date="2019-04" db="EMBL/GenBank/DDBJ databases">
        <title>Draft genome sequence of Pseudonocardiaceae bacterium SL3-2-4.</title>
        <authorList>
            <person name="Ningsih F."/>
            <person name="Yokota A."/>
            <person name="Sakai Y."/>
            <person name="Nanatani K."/>
            <person name="Yabe S."/>
            <person name="Oetari A."/>
            <person name="Sjamsuridzal W."/>
        </authorList>
    </citation>
    <scope>NUCLEOTIDE SEQUENCE [LARGE SCALE GENOMIC DNA]</scope>
    <source>
        <strain evidence="3">SL3-2-4</strain>
    </source>
</reference>
<protein>
    <submittedName>
        <fullName evidence="2">Phosphoglycerate mutase</fullName>
    </submittedName>
</protein>
<feature type="compositionally biased region" description="Low complexity" evidence="1">
    <location>
        <begin position="222"/>
        <end position="238"/>
    </location>
</feature>
<dbReference type="Proteomes" id="UP000298860">
    <property type="component" value="Unassembled WGS sequence"/>
</dbReference>
<dbReference type="RefSeq" id="WP_137811703.1">
    <property type="nucleotide sequence ID" value="NZ_BJFL01000001.1"/>
</dbReference>
<dbReference type="CDD" id="cd07067">
    <property type="entry name" value="HP_PGM_like"/>
    <property type="match status" value="1"/>
</dbReference>
<name>A0A4D4IWB8_9PSEU</name>
<comment type="caution">
    <text evidence="2">The sequence shown here is derived from an EMBL/GenBank/DDBJ whole genome shotgun (WGS) entry which is preliminary data.</text>
</comment>
<dbReference type="SMART" id="SM00855">
    <property type="entry name" value="PGAM"/>
    <property type="match status" value="1"/>
</dbReference>
<dbReference type="GO" id="GO:0005737">
    <property type="term" value="C:cytoplasm"/>
    <property type="evidence" value="ECO:0007669"/>
    <property type="project" value="TreeGrafter"/>
</dbReference>
<evidence type="ECO:0000313" key="3">
    <source>
        <dbReference type="Proteomes" id="UP000298860"/>
    </source>
</evidence>
<dbReference type="OrthoDB" id="4120859at2"/>
<dbReference type="GO" id="GO:0016791">
    <property type="term" value="F:phosphatase activity"/>
    <property type="evidence" value="ECO:0007669"/>
    <property type="project" value="TreeGrafter"/>
</dbReference>
<dbReference type="SUPFAM" id="SSF53254">
    <property type="entry name" value="Phosphoglycerate mutase-like"/>
    <property type="match status" value="1"/>
</dbReference>
<evidence type="ECO:0000313" key="2">
    <source>
        <dbReference type="EMBL" id="GDY28481.1"/>
    </source>
</evidence>
<sequence>MATVILVRHARSTANGSGVLAGRSPGVGLDDAGTEQAAALVGRLAKLPLAAVLTSPLQRCRDTLAPLLAERGLAATVDERLAEVDYGSWTGRELKDLVKEPLWRVVQQHPSAAVFPDGEGLATVQARAVAAIREHDARIGAEHGAESVWLACSHGDVIKAVLADALGTHLDGFQRIVVDPCSLSVVRYTETRPFVLRINDRGGDLADVVPPKPKDGESSSDAVVGGSTGNSAGAAGNPAPGGAGGRAAGRGD</sequence>
<feature type="region of interest" description="Disordered" evidence="1">
    <location>
        <begin position="205"/>
        <end position="252"/>
    </location>
</feature>
<dbReference type="Gene3D" id="3.40.50.1240">
    <property type="entry name" value="Phosphoglycerate mutase-like"/>
    <property type="match status" value="1"/>
</dbReference>
<dbReference type="PANTHER" id="PTHR48100">
    <property type="entry name" value="BROAD-SPECIFICITY PHOSPHATASE YOR283W-RELATED"/>
    <property type="match status" value="1"/>
</dbReference>
<dbReference type="InterPro" id="IPR022492">
    <property type="entry name" value="Phosphomutase_MSMEG4193_put"/>
</dbReference>
<evidence type="ECO:0000256" key="1">
    <source>
        <dbReference type="SAM" id="MobiDB-lite"/>
    </source>
</evidence>
<dbReference type="PANTHER" id="PTHR48100:SF2">
    <property type="entry name" value="CONSERVED PROTEIN"/>
    <property type="match status" value="1"/>
</dbReference>
<feature type="compositionally biased region" description="Gly residues" evidence="1">
    <location>
        <begin position="239"/>
        <end position="252"/>
    </location>
</feature>
<dbReference type="InterPro" id="IPR029033">
    <property type="entry name" value="His_PPase_superfam"/>
</dbReference>
<gene>
    <name evidence="2" type="ORF">GTS_01140</name>
</gene>
<dbReference type="InterPro" id="IPR013078">
    <property type="entry name" value="His_Pase_superF_clade-1"/>
</dbReference>
<organism evidence="2 3">
    <name type="scientific">Gandjariella thermophila</name>
    <dbReference type="NCBI Taxonomy" id="1931992"/>
    <lineage>
        <taxon>Bacteria</taxon>
        <taxon>Bacillati</taxon>
        <taxon>Actinomycetota</taxon>
        <taxon>Actinomycetes</taxon>
        <taxon>Pseudonocardiales</taxon>
        <taxon>Pseudonocardiaceae</taxon>
        <taxon>Gandjariella</taxon>
    </lineage>
</organism>
<dbReference type="AlphaFoldDB" id="A0A4D4IWB8"/>